<dbReference type="EMBL" id="QSUP01000016">
    <property type="protein sequence ID" value="RGN50501.1"/>
    <property type="molecule type" value="Genomic_DNA"/>
</dbReference>
<dbReference type="STRING" id="46503.ERS852463_02108"/>
<feature type="domain" description="GFO/IDH/MocA-like oxidoreductase" evidence="2">
    <location>
        <begin position="179"/>
        <end position="310"/>
    </location>
</feature>
<evidence type="ECO:0000313" key="11">
    <source>
        <dbReference type="Proteomes" id="UP000261088"/>
    </source>
</evidence>
<comment type="caution">
    <text evidence="8">The sequence shown here is derived from an EMBL/GenBank/DDBJ whole genome shotgun (WGS) entry which is preliminary data.</text>
</comment>
<dbReference type="GeneID" id="49202961"/>
<dbReference type="InterPro" id="IPR000683">
    <property type="entry name" value="Gfo/Idh/MocA-like_OxRdtase_N"/>
</dbReference>
<dbReference type="PANTHER" id="PTHR43818:SF12">
    <property type="entry name" value="NADH-DEPENDENT DEHYDROGENASE-RELATED"/>
    <property type="match status" value="1"/>
</dbReference>
<reference evidence="11 12" key="1">
    <citation type="submission" date="2018-08" db="EMBL/GenBank/DDBJ databases">
        <title>A genome reference for cultivated species of the human gut microbiota.</title>
        <authorList>
            <person name="Zou Y."/>
            <person name="Xue W."/>
            <person name="Luo G."/>
        </authorList>
    </citation>
    <scope>NUCLEOTIDE SEQUENCE [LARGE SCALE GENOMIC DNA]</scope>
    <source>
        <strain evidence="10 12">AM16-50</strain>
        <strain evidence="9 14">AM34-17</strain>
        <strain evidence="8 13">AM50-15</strain>
        <strain evidence="7 11">OM05-11AA</strain>
    </source>
</reference>
<dbReference type="AlphaFoldDB" id="A0A355VQF9"/>
<evidence type="ECO:0000313" key="16">
    <source>
        <dbReference type="Proteomes" id="UP000448908"/>
    </source>
</evidence>
<dbReference type="InterPro" id="IPR006311">
    <property type="entry name" value="TAT_signal"/>
</dbReference>
<evidence type="ECO:0000259" key="1">
    <source>
        <dbReference type="Pfam" id="PF01408"/>
    </source>
</evidence>
<dbReference type="SUPFAM" id="SSF51735">
    <property type="entry name" value="NAD(P)-binding Rossmann-fold domains"/>
    <property type="match status" value="1"/>
</dbReference>
<dbReference type="Proteomes" id="UP000482671">
    <property type="component" value="Unassembled WGS sequence"/>
</dbReference>
<evidence type="ECO:0000313" key="13">
    <source>
        <dbReference type="Proteomes" id="UP000285173"/>
    </source>
</evidence>
<evidence type="ECO:0000313" key="6">
    <source>
        <dbReference type="EMBL" id="MTV01903.1"/>
    </source>
</evidence>
<evidence type="ECO:0000313" key="4">
    <source>
        <dbReference type="EMBL" id="MTU40550.1"/>
    </source>
</evidence>
<dbReference type="PANTHER" id="PTHR43818">
    <property type="entry name" value="BCDNA.GH03377"/>
    <property type="match status" value="1"/>
</dbReference>
<name>A0A355VQF9_9BACT</name>
<dbReference type="Proteomes" id="UP001055114">
    <property type="component" value="Unassembled WGS sequence"/>
</dbReference>
<evidence type="ECO:0000313" key="14">
    <source>
        <dbReference type="Proteomes" id="UP000286260"/>
    </source>
</evidence>
<evidence type="ECO:0000313" key="8">
    <source>
        <dbReference type="EMBL" id="RGZ51224.1"/>
    </source>
</evidence>
<gene>
    <name evidence="3" type="ORF">CE91St3_40770</name>
    <name evidence="10" type="ORF">DW191_10270</name>
    <name evidence="9" type="ORF">DW828_11045</name>
    <name evidence="8" type="ORF">DW986_02035</name>
    <name evidence="7" type="ORF">DXB61_12880</name>
    <name evidence="4" type="ORF">GMD82_14025</name>
    <name evidence="5" type="ORF">GMD92_04975</name>
    <name evidence="6" type="ORF">GME02_09550</name>
</gene>
<dbReference type="EMBL" id="QSEF01000002">
    <property type="protein sequence ID" value="RGZ51224.1"/>
    <property type="molecule type" value="Genomic_DNA"/>
</dbReference>
<evidence type="ECO:0000313" key="15">
    <source>
        <dbReference type="Proteomes" id="UP000434916"/>
    </source>
</evidence>
<dbReference type="InterPro" id="IPR050463">
    <property type="entry name" value="Gfo/Idh/MocA_oxidrdct_glycsds"/>
</dbReference>
<dbReference type="Gene3D" id="3.40.50.720">
    <property type="entry name" value="NAD(P)-binding Rossmann-like Domain"/>
    <property type="match status" value="1"/>
</dbReference>
<evidence type="ECO:0000313" key="7">
    <source>
        <dbReference type="EMBL" id="RGN50501.1"/>
    </source>
</evidence>
<dbReference type="InterPro" id="IPR036291">
    <property type="entry name" value="NAD(P)-bd_dom_sf"/>
</dbReference>
<dbReference type="EMBL" id="WNDD01000009">
    <property type="protein sequence ID" value="MTV01903.1"/>
    <property type="molecule type" value="Genomic_DNA"/>
</dbReference>
<dbReference type="EMBL" id="WNCN01000019">
    <property type="protein sequence ID" value="MTU40550.1"/>
    <property type="molecule type" value="Genomic_DNA"/>
</dbReference>
<evidence type="ECO:0000313" key="17">
    <source>
        <dbReference type="Proteomes" id="UP000482671"/>
    </source>
</evidence>
<evidence type="ECO:0000313" key="10">
    <source>
        <dbReference type="EMBL" id="RHH77131.1"/>
    </source>
</evidence>
<organism evidence="8 13">
    <name type="scientific">Parabacteroides merdae</name>
    <dbReference type="NCBI Taxonomy" id="46503"/>
    <lineage>
        <taxon>Bacteria</taxon>
        <taxon>Pseudomonadati</taxon>
        <taxon>Bacteroidota</taxon>
        <taxon>Bacteroidia</taxon>
        <taxon>Bacteroidales</taxon>
        <taxon>Tannerellaceae</taxon>
        <taxon>Parabacteroides</taxon>
    </lineage>
</organism>
<dbReference type="Proteomes" id="UP000261088">
    <property type="component" value="Unassembled WGS sequence"/>
</dbReference>
<dbReference type="Proteomes" id="UP000286260">
    <property type="component" value="Unassembled WGS sequence"/>
</dbReference>
<dbReference type="SUPFAM" id="SSF55347">
    <property type="entry name" value="Glyceraldehyde-3-phosphate dehydrogenase-like, C-terminal domain"/>
    <property type="match status" value="1"/>
</dbReference>
<dbReference type="EMBL" id="QRKC01000004">
    <property type="protein sequence ID" value="RHH77131.1"/>
    <property type="molecule type" value="Genomic_DNA"/>
</dbReference>
<proteinExistence type="predicted"/>
<sequence length="440" mass="49504">MKNDENSVNLSRRDFFKELGMIGGGGVLLSAFPWLQSCSADDKVQIAKEKVRIGFIGTGSRGQYHLNNLKTIPYADVVALCDNYPPHLKEASALYPKAKTYDDYRKLLDDRDIQAVMIATPLYEHAHITIDALHAGKHVFCEKSMAMTCADCLDMYNVFKESGKVMFIGQQRLYDPKYIKAMEMIHAGLLGEINSIRAYWFRNNDWRRPVPSPDLERKINWRLYKEYSCGLVTELATHQLQVGNWALRMLPEKVAGMGDIVYWKDGREVYDSINLIYHYPNGVKMTYESMIANKFYGLEEEIMGSKGTMEPEKGKYYFEDVEPAPGIMQLINQIEHKIFDNVSFAGPSWVPETASVNKGHLIMDNVTTISGQSSVGAAGDGSIELVTAFCEAAITGKPAPNLVEEAYYSSVLGLLGLQAIDEGRVITFPDEYKIPYLNFA</sequence>
<evidence type="ECO:0000313" key="5">
    <source>
        <dbReference type="EMBL" id="MTU68436.1"/>
    </source>
</evidence>
<dbReference type="Gene3D" id="3.30.360.10">
    <property type="entry name" value="Dihydrodipicolinate Reductase, domain 2"/>
    <property type="match status" value="1"/>
</dbReference>
<dbReference type="Pfam" id="PF22725">
    <property type="entry name" value="GFO_IDH_MocA_C3"/>
    <property type="match status" value="1"/>
</dbReference>
<dbReference type="Proteomes" id="UP000448908">
    <property type="component" value="Unassembled WGS sequence"/>
</dbReference>
<dbReference type="EMBL" id="BQNZ01000006">
    <property type="protein sequence ID" value="GKH74214.1"/>
    <property type="molecule type" value="Genomic_DNA"/>
</dbReference>
<accession>A0A355VQF9</accession>
<reference evidence="15 16" key="2">
    <citation type="journal article" date="2019" name="Nat. Med.">
        <title>A library of human gut bacterial isolates paired with longitudinal multiomics data enables mechanistic microbiome research.</title>
        <authorList>
            <person name="Poyet M."/>
            <person name="Groussin M."/>
            <person name="Gibbons S.M."/>
            <person name="Avila-Pacheco J."/>
            <person name="Jiang X."/>
            <person name="Kearney S.M."/>
            <person name="Perrotta A.R."/>
            <person name="Berdy B."/>
            <person name="Zhao S."/>
            <person name="Lieberman T.D."/>
            <person name="Swanson P.K."/>
            <person name="Smith M."/>
            <person name="Roesemann S."/>
            <person name="Alexander J.E."/>
            <person name="Rich S.A."/>
            <person name="Livny J."/>
            <person name="Vlamakis H."/>
            <person name="Clish C."/>
            <person name="Bullock K."/>
            <person name="Deik A."/>
            <person name="Scott J."/>
            <person name="Pierce K.A."/>
            <person name="Xavier R.J."/>
            <person name="Alm E.J."/>
        </authorList>
    </citation>
    <scope>NUCLEOTIDE SEQUENCE [LARGE SCALE GENOMIC DNA]</scope>
    <source>
        <strain evidence="6 17">BIOML-A11</strain>
        <strain evidence="5 16">BIOML-A16</strain>
        <strain evidence="4 15">BIOML-A29</strain>
    </source>
</reference>
<evidence type="ECO:0000259" key="2">
    <source>
        <dbReference type="Pfam" id="PF22725"/>
    </source>
</evidence>
<dbReference type="RefSeq" id="WP_005641430.1">
    <property type="nucleotide sequence ID" value="NZ_BAABYG010000001.1"/>
</dbReference>
<dbReference type="OrthoDB" id="9795543at2"/>
<evidence type="ECO:0000313" key="12">
    <source>
        <dbReference type="Proteomes" id="UP000283732"/>
    </source>
</evidence>
<dbReference type="GO" id="GO:0000166">
    <property type="term" value="F:nucleotide binding"/>
    <property type="evidence" value="ECO:0007669"/>
    <property type="project" value="InterPro"/>
</dbReference>
<dbReference type="EMBL" id="QSII01000014">
    <property type="protein sequence ID" value="RHC84460.1"/>
    <property type="molecule type" value="Genomic_DNA"/>
</dbReference>
<feature type="domain" description="Gfo/Idh/MocA-like oxidoreductase N-terminal" evidence="1">
    <location>
        <begin position="51"/>
        <end position="169"/>
    </location>
</feature>
<evidence type="ECO:0000313" key="3">
    <source>
        <dbReference type="EMBL" id="GKH74214.1"/>
    </source>
</evidence>
<dbReference type="InterPro" id="IPR055170">
    <property type="entry name" value="GFO_IDH_MocA-like_dom"/>
</dbReference>
<dbReference type="PROSITE" id="PS51318">
    <property type="entry name" value="TAT"/>
    <property type="match status" value="1"/>
</dbReference>
<dbReference type="Pfam" id="PF01408">
    <property type="entry name" value="GFO_IDH_MocA"/>
    <property type="match status" value="1"/>
</dbReference>
<evidence type="ECO:0000313" key="9">
    <source>
        <dbReference type="EMBL" id="RHC84460.1"/>
    </source>
</evidence>
<protein>
    <submittedName>
        <fullName evidence="3">Dehydrogenase</fullName>
    </submittedName>
    <submittedName>
        <fullName evidence="8">Gfo/Idh/MocA family oxidoreductase</fullName>
    </submittedName>
</protein>
<keyword evidence="15" id="KW-1185">Reference proteome</keyword>
<dbReference type="Proteomes" id="UP000285173">
    <property type="component" value="Unassembled WGS sequence"/>
</dbReference>
<dbReference type="Proteomes" id="UP000283732">
    <property type="component" value="Unassembled WGS sequence"/>
</dbReference>
<reference evidence="3" key="3">
    <citation type="submission" date="2022-01" db="EMBL/GenBank/DDBJ databases">
        <title>Novel bile acid biosynthetic pathways are enriched in the microbiome of centenarians.</title>
        <authorList>
            <person name="Sato Y."/>
            <person name="Atarashi K."/>
            <person name="Plichta R.D."/>
            <person name="Arai Y."/>
            <person name="Sasajima S."/>
            <person name="Kearney M.S."/>
            <person name="Suda W."/>
            <person name="Takeshita K."/>
            <person name="Sasaki T."/>
            <person name="Okamoto S."/>
            <person name="Skelly N.A."/>
            <person name="Okamura Y."/>
            <person name="Vlamakis H."/>
            <person name="Li Y."/>
            <person name="Tanoue T."/>
            <person name="Takei H."/>
            <person name="Nittono H."/>
            <person name="Narushima S."/>
            <person name="Irie J."/>
            <person name="Itoh H."/>
            <person name="Moriya K."/>
            <person name="Sugiura Y."/>
            <person name="Suematsu M."/>
            <person name="Moritoki N."/>
            <person name="Shibata S."/>
            <person name="Littman R.D."/>
            <person name="Fischbach A.M."/>
            <person name="Uwamino Y."/>
            <person name="Inoue T."/>
            <person name="Honda A."/>
            <person name="Hattori M."/>
            <person name="Murai T."/>
            <person name="Xavier J.R."/>
            <person name="Hirose N."/>
            <person name="Honda K."/>
        </authorList>
    </citation>
    <scope>NUCLEOTIDE SEQUENCE</scope>
    <source>
        <strain evidence="3">CE91-St3</strain>
    </source>
</reference>
<dbReference type="EMBL" id="WNDA01000005">
    <property type="protein sequence ID" value="MTU68436.1"/>
    <property type="molecule type" value="Genomic_DNA"/>
</dbReference>
<dbReference type="Proteomes" id="UP000434916">
    <property type="component" value="Unassembled WGS sequence"/>
</dbReference>